<feature type="binding site" evidence="3">
    <location>
        <position position="91"/>
    </location>
    <ligand>
        <name>Zn(2+)</name>
        <dbReference type="ChEBI" id="CHEBI:29105"/>
        <label>1</label>
    </ligand>
</feature>
<comment type="cofactor">
    <cofactor evidence="3">
        <name>Zn(2+)</name>
        <dbReference type="ChEBI" id="CHEBI:29105"/>
    </cofactor>
    <text evidence="3">Binds 2 Zn(2+) ions per subunit.</text>
</comment>
<feature type="binding site" evidence="3">
    <location>
        <position position="126"/>
    </location>
    <ligand>
        <name>Zn(2+)</name>
        <dbReference type="ChEBI" id="CHEBI:29105"/>
        <label>2</label>
    </ligand>
</feature>
<dbReference type="SUPFAM" id="SSF53187">
    <property type="entry name" value="Zn-dependent exopeptidases"/>
    <property type="match status" value="1"/>
</dbReference>
<keyword evidence="3" id="KW-0479">Metal-binding</keyword>
<dbReference type="AlphaFoldDB" id="A0A7Y7XBY5"/>
<evidence type="ECO:0000256" key="2">
    <source>
        <dbReference type="ARBA" id="ARBA00022801"/>
    </source>
</evidence>
<dbReference type="Pfam" id="PF01546">
    <property type="entry name" value="Peptidase_M20"/>
    <property type="match status" value="1"/>
</dbReference>
<gene>
    <name evidence="4" type="ORF">HX882_13030</name>
</gene>
<evidence type="ECO:0000313" key="5">
    <source>
        <dbReference type="Proteomes" id="UP000539985"/>
    </source>
</evidence>
<accession>A0A7Y7XBY5</accession>
<dbReference type="InterPro" id="IPR036264">
    <property type="entry name" value="Bact_exopeptidase_dim_dom"/>
</dbReference>
<comment type="similarity">
    <text evidence="1">Belongs to the peptidase M20 family.</text>
</comment>
<dbReference type="InterPro" id="IPR010158">
    <property type="entry name" value="Amidase_Cbmase"/>
</dbReference>
<dbReference type="SUPFAM" id="SSF55031">
    <property type="entry name" value="Bacterial exopeptidase dimerisation domain"/>
    <property type="match status" value="1"/>
</dbReference>
<dbReference type="PIRSF" id="PIRSF001235">
    <property type="entry name" value="Amidase_carbamoylase"/>
    <property type="match status" value="1"/>
</dbReference>
<dbReference type="EMBL" id="JACAQB010000006">
    <property type="protein sequence ID" value="NWB96820.1"/>
    <property type="molecule type" value="Genomic_DNA"/>
</dbReference>
<feature type="binding site" evidence="3">
    <location>
        <position position="391"/>
    </location>
    <ligand>
        <name>Zn(2+)</name>
        <dbReference type="ChEBI" id="CHEBI:29105"/>
        <label>2</label>
    </ligand>
</feature>
<evidence type="ECO:0000313" key="4">
    <source>
        <dbReference type="EMBL" id="NWB96820.1"/>
    </source>
</evidence>
<proteinExistence type="inferred from homology"/>
<dbReference type="InterPro" id="IPR002933">
    <property type="entry name" value="Peptidase_M20"/>
</dbReference>
<keyword evidence="2 4" id="KW-0378">Hydrolase</keyword>
<dbReference type="GO" id="GO:0046872">
    <property type="term" value="F:metal ion binding"/>
    <property type="evidence" value="ECO:0007669"/>
    <property type="project" value="UniProtKB-KW"/>
</dbReference>
<name>A0A7Y7XBY5_9PSED</name>
<dbReference type="Gene3D" id="3.40.630.10">
    <property type="entry name" value="Zn peptidases"/>
    <property type="match status" value="1"/>
</dbReference>
<dbReference type="NCBIfam" id="TIGR01879">
    <property type="entry name" value="hydantase"/>
    <property type="match status" value="1"/>
</dbReference>
<comment type="caution">
    <text evidence="4">The sequence shown here is derived from an EMBL/GenBank/DDBJ whole genome shotgun (WGS) entry which is preliminary data.</text>
</comment>
<feature type="binding site" evidence="3">
    <location>
        <position position="193"/>
    </location>
    <ligand>
        <name>Zn(2+)</name>
        <dbReference type="ChEBI" id="CHEBI:29105"/>
        <label>1</label>
    </ligand>
</feature>
<dbReference type="PANTHER" id="PTHR32494">
    <property type="entry name" value="ALLANTOATE DEIMINASE-RELATED"/>
    <property type="match status" value="1"/>
</dbReference>
<dbReference type="NCBIfam" id="NF006771">
    <property type="entry name" value="PRK09290.1-5"/>
    <property type="match status" value="1"/>
</dbReference>
<protein>
    <submittedName>
        <fullName evidence="4">Zn-dependent hydrolase</fullName>
    </submittedName>
</protein>
<evidence type="ECO:0000256" key="3">
    <source>
        <dbReference type="PIRSR" id="PIRSR001235-1"/>
    </source>
</evidence>
<reference evidence="4 5" key="1">
    <citation type="submission" date="2020-04" db="EMBL/GenBank/DDBJ databases">
        <title>Molecular characterization of pseudomonads from Agaricus bisporus reveal novel blotch 2 pathogens in Western Europe.</title>
        <authorList>
            <person name="Taparia T."/>
            <person name="Krijger M."/>
            <person name="Haynes E."/>
            <person name="Elpinstone J.G."/>
            <person name="Noble R."/>
            <person name="Van Der Wolf J."/>
        </authorList>
    </citation>
    <scope>NUCLEOTIDE SEQUENCE [LARGE SCALE GENOMIC DNA]</scope>
    <source>
        <strain evidence="4 5">H7001</strain>
    </source>
</reference>
<feature type="binding site" evidence="3">
    <location>
        <position position="91"/>
    </location>
    <ligand>
        <name>Zn(2+)</name>
        <dbReference type="ChEBI" id="CHEBI:29105"/>
        <label>2</label>
    </ligand>
</feature>
<dbReference type="PANTHER" id="PTHR32494:SF5">
    <property type="entry name" value="ALLANTOATE AMIDOHYDROLASE"/>
    <property type="match status" value="1"/>
</dbReference>
<keyword evidence="3" id="KW-0862">Zinc</keyword>
<dbReference type="Gene3D" id="3.30.70.360">
    <property type="match status" value="1"/>
</dbReference>
<dbReference type="RefSeq" id="WP_177102253.1">
    <property type="nucleotide sequence ID" value="NZ_JACAQB010000006.1"/>
</dbReference>
<dbReference type="Proteomes" id="UP000539985">
    <property type="component" value="Unassembled WGS sequence"/>
</dbReference>
<dbReference type="GO" id="GO:0016813">
    <property type="term" value="F:hydrolase activity, acting on carbon-nitrogen (but not peptide) bonds, in linear amidines"/>
    <property type="evidence" value="ECO:0007669"/>
    <property type="project" value="InterPro"/>
</dbReference>
<sequence length="418" mass="45941">MSALRTAQAKKIFADIADLSRDQEAGVTRESYGEGETAAIAYLSDFALTHGLEVRQDRAGNVIYQRRNDSGQPAIWYGSHLDSVPQGGNYDGLAGVVAGLLCLCRLDQEQISTRKPVRVLGLRGEESAWFGKSYIGSRALMGGLSSHDLRLVNRFSPKTLGEAMQAAGADLEAIGRQEWLIDREQFAGYLEVHIEQAESLERMGQAIGVVPGIRGNLRHNRVRCLGEDGHSGAVSREDRHDSVFAVSELVARVDRLWGQWLEAGKDLVVTVGTLGTNSAHHAVSRIPGEVDFSLEIRSLHQQTLEDFYALIHAQIGEIEQARQVRFEFDQRIDTQPAAMHQPWVDAFVTMTRQQGWQGVLTPSGAGHDAAVFANAGIPSAMLFIRNQHGSHNPFEAMELDDFLAATEVLYLVTQELSA</sequence>
<organism evidence="4 5">
    <name type="scientific">Pseudomonas gingeri</name>
    <dbReference type="NCBI Taxonomy" id="117681"/>
    <lineage>
        <taxon>Bacteria</taxon>
        <taxon>Pseudomonadati</taxon>
        <taxon>Pseudomonadota</taxon>
        <taxon>Gammaproteobacteria</taxon>
        <taxon>Pseudomonadales</taxon>
        <taxon>Pseudomonadaceae</taxon>
        <taxon>Pseudomonas</taxon>
    </lineage>
</organism>
<feature type="binding site" evidence="3">
    <location>
        <position position="80"/>
    </location>
    <ligand>
        <name>Zn(2+)</name>
        <dbReference type="ChEBI" id="CHEBI:29105"/>
        <label>1</label>
    </ligand>
</feature>
<evidence type="ECO:0000256" key="1">
    <source>
        <dbReference type="ARBA" id="ARBA00006153"/>
    </source>
</evidence>